<dbReference type="Gene3D" id="1.10.10.520">
    <property type="entry name" value="Ubiquitin activating enzymes (Uba3). Chain: B, domain 2"/>
    <property type="match status" value="1"/>
</dbReference>
<dbReference type="InterPro" id="IPR030468">
    <property type="entry name" value="Uba3_N"/>
</dbReference>
<dbReference type="GO" id="GO:0019781">
    <property type="term" value="F:NEDD8 activating enzyme activity"/>
    <property type="evidence" value="ECO:0007669"/>
    <property type="project" value="UniProtKB-UniRule"/>
</dbReference>
<organism evidence="13 14">
    <name type="scientific">Melipona quadrifasciata</name>
    <dbReference type="NCBI Taxonomy" id="166423"/>
    <lineage>
        <taxon>Eukaryota</taxon>
        <taxon>Metazoa</taxon>
        <taxon>Ecdysozoa</taxon>
        <taxon>Arthropoda</taxon>
        <taxon>Hexapoda</taxon>
        <taxon>Insecta</taxon>
        <taxon>Pterygota</taxon>
        <taxon>Neoptera</taxon>
        <taxon>Endopterygota</taxon>
        <taxon>Hymenoptera</taxon>
        <taxon>Apocrita</taxon>
        <taxon>Aculeata</taxon>
        <taxon>Apoidea</taxon>
        <taxon>Anthophila</taxon>
        <taxon>Apidae</taxon>
        <taxon>Melipona</taxon>
    </lineage>
</organism>
<dbReference type="InterPro" id="IPR023318">
    <property type="entry name" value="Ub_act_enz_dom_a_sf"/>
</dbReference>
<dbReference type="AlphaFoldDB" id="A0A0M8ZP40"/>
<dbReference type="FunFam" id="3.10.290.20:FF:000001">
    <property type="entry name" value="NEDD8-activating enzyme E1 catalytic subunit, variant"/>
    <property type="match status" value="1"/>
</dbReference>
<dbReference type="PANTHER" id="PTHR10953">
    <property type="entry name" value="UBIQUITIN-ACTIVATING ENZYME E1"/>
    <property type="match status" value="1"/>
</dbReference>
<evidence type="ECO:0000256" key="6">
    <source>
        <dbReference type="ARBA" id="ARBA00022786"/>
    </source>
</evidence>
<evidence type="ECO:0000256" key="11">
    <source>
        <dbReference type="RuleBase" id="RU368009"/>
    </source>
</evidence>
<keyword evidence="4 11" id="KW-0436">Ligase</keyword>
<dbReference type="GO" id="GO:0005524">
    <property type="term" value="F:ATP binding"/>
    <property type="evidence" value="ECO:0007669"/>
    <property type="project" value="UniProtKB-UniRule"/>
</dbReference>
<dbReference type="InterPro" id="IPR000594">
    <property type="entry name" value="ThiF_NAD_FAD-bd"/>
</dbReference>
<dbReference type="GO" id="GO:0005634">
    <property type="term" value="C:nucleus"/>
    <property type="evidence" value="ECO:0007669"/>
    <property type="project" value="TreeGrafter"/>
</dbReference>
<proteinExistence type="inferred from homology"/>
<evidence type="ECO:0000256" key="7">
    <source>
        <dbReference type="ARBA" id="ARBA00022840"/>
    </source>
</evidence>
<evidence type="ECO:0000256" key="4">
    <source>
        <dbReference type="ARBA" id="ARBA00022598"/>
    </source>
</evidence>
<dbReference type="InterPro" id="IPR045886">
    <property type="entry name" value="ThiF/MoeB/HesA"/>
</dbReference>
<reference evidence="13 14" key="1">
    <citation type="submission" date="2015-07" db="EMBL/GenBank/DDBJ databases">
        <title>The genome of Melipona quadrifasciata.</title>
        <authorList>
            <person name="Pan H."/>
            <person name="Kapheim K."/>
        </authorList>
    </citation>
    <scope>NUCLEOTIDE SEQUENCE [LARGE SCALE GENOMIC DNA]</scope>
    <source>
        <strain evidence="13">0111107301</strain>
        <tissue evidence="13">Whole body</tissue>
    </source>
</reference>
<dbReference type="CDD" id="cd01488">
    <property type="entry name" value="Uba3_RUB"/>
    <property type="match status" value="1"/>
</dbReference>
<dbReference type="OrthoDB" id="5977743at2759"/>
<keyword evidence="5 11" id="KW-0547">Nucleotide-binding</keyword>
<evidence type="ECO:0000313" key="14">
    <source>
        <dbReference type="Proteomes" id="UP000053105"/>
    </source>
</evidence>
<dbReference type="FunFam" id="1.10.10.520:FF:000001">
    <property type="entry name" value="NEDD8-activating enzyme E1 catalytic subunit"/>
    <property type="match status" value="1"/>
</dbReference>
<evidence type="ECO:0000313" key="13">
    <source>
        <dbReference type="EMBL" id="KOX68215.1"/>
    </source>
</evidence>
<comment type="similarity">
    <text evidence="2 11">Belongs to the ubiquitin-activating E1 family. UBA3 subfamily.</text>
</comment>
<dbReference type="GO" id="GO:0045116">
    <property type="term" value="P:protein neddylation"/>
    <property type="evidence" value="ECO:0007669"/>
    <property type="project" value="UniProtKB-UniRule"/>
</dbReference>
<dbReference type="Gene3D" id="3.10.290.20">
    <property type="entry name" value="Ubiquitin-like 2 activating enzyme e1b. Chain: B, domain 3"/>
    <property type="match status" value="1"/>
</dbReference>
<dbReference type="InterPro" id="IPR035985">
    <property type="entry name" value="Ubiquitin-activating_enz"/>
</dbReference>
<keyword evidence="7 11" id="KW-0067">ATP-binding</keyword>
<evidence type="ECO:0000256" key="3">
    <source>
        <dbReference type="ARBA" id="ARBA00015203"/>
    </source>
</evidence>
<dbReference type="SMART" id="SM01181">
    <property type="entry name" value="E2_bind"/>
    <property type="match status" value="1"/>
</dbReference>
<accession>A0A0M8ZP40</accession>
<dbReference type="STRING" id="166423.A0A0M8ZP40"/>
<dbReference type="SUPFAM" id="SSF69572">
    <property type="entry name" value="Activating enzymes of the ubiquitin-like proteins"/>
    <property type="match status" value="1"/>
</dbReference>
<dbReference type="Pfam" id="PF00899">
    <property type="entry name" value="ThiF"/>
    <property type="match status" value="2"/>
</dbReference>
<dbReference type="UniPathway" id="UPA00885"/>
<evidence type="ECO:0000256" key="10">
    <source>
        <dbReference type="PROSITE-ProRule" id="PRU10132"/>
    </source>
</evidence>
<evidence type="ECO:0000256" key="2">
    <source>
        <dbReference type="ARBA" id="ARBA00006310"/>
    </source>
</evidence>
<name>A0A0M8ZP40_9HYME</name>
<dbReference type="InterPro" id="IPR033127">
    <property type="entry name" value="UBQ-activ_enz_E1_Cys_AS"/>
</dbReference>
<comment type="pathway">
    <text evidence="1 11">Protein modification; protein neddylation.</text>
</comment>
<keyword evidence="6 11" id="KW-0833">Ubl conjugation pathway</keyword>
<dbReference type="EC" id="6.2.1.64" evidence="8 11"/>
<dbReference type="Proteomes" id="UP000053105">
    <property type="component" value="Unassembled WGS sequence"/>
</dbReference>
<sequence>MGSDHMHRRWSNLRKVLERSGPFCRPDFEPSTETLQFLLDNCKILVIGAGGLGCELLKDLGLMGFRQIHVIDMDTIELSNLNRYKNIDDLLKELAKIFVRKKQFLFRHKDIGSSKAEVAAKFINSRIPGCNVISHCCKIQDKAEDFYRQFHIVICGLDSIIARRWINGMLLSLLVYEDGELDRSSVIPMIDGGTEGFKGNVRVILPGLTACIECTLDLYPPQVTYPLCTIANTPRLPEHCIEYVKVIQWPKENPFECAIDGDDPQHINWIYEKSIERAAQFGIQGLTYRLVQGVVKNIIPAVASTNAVIAAACATEAFKLASSCSASLNNYMVLNDVDGIYTYTYEAEKKEDCVACSQVPKEIEINNPKFKLNDLIEFLCEKPDLQMKNPGLTAYINGKNKTLYMQTVASIEERTRENLTKTLVELGLRNGSEINVADITTPSTMRENYNAIENHNLSIASQQRYKYLRYDKVEKCLISVLKLFNKE</sequence>
<feature type="active site" description="Glycyl thioester intermediate" evidence="10">
    <location>
        <position position="228"/>
    </location>
</feature>
<dbReference type="Pfam" id="PF08825">
    <property type="entry name" value="E2_bind"/>
    <property type="match status" value="1"/>
</dbReference>
<evidence type="ECO:0000259" key="12">
    <source>
        <dbReference type="SMART" id="SM01181"/>
    </source>
</evidence>
<dbReference type="InterPro" id="IPR014929">
    <property type="entry name" value="E2-binding"/>
</dbReference>
<evidence type="ECO:0000256" key="1">
    <source>
        <dbReference type="ARBA" id="ARBA00005032"/>
    </source>
</evidence>
<dbReference type="PANTHER" id="PTHR10953:SF6">
    <property type="entry name" value="NEDD8-ACTIVATING ENZYME E1 CATALYTIC SUBUNIT"/>
    <property type="match status" value="1"/>
</dbReference>
<keyword evidence="14" id="KW-1185">Reference proteome</keyword>
<dbReference type="GO" id="GO:0005737">
    <property type="term" value="C:cytoplasm"/>
    <property type="evidence" value="ECO:0007669"/>
    <property type="project" value="TreeGrafter"/>
</dbReference>
<protein>
    <recommendedName>
        <fullName evidence="3 11">NEDD8-activating enzyme E1 catalytic subunit</fullName>
        <ecNumber evidence="8 11">6.2.1.64</ecNumber>
    </recommendedName>
</protein>
<gene>
    <name evidence="13" type="ORF">WN51_06109</name>
</gene>
<feature type="domain" description="E2 binding" evidence="12">
    <location>
        <begin position="363"/>
        <end position="448"/>
    </location>
</feature>
<evidence type="ECO:0000256" key="5">
    <source>
        <dbReference type="ARBA" id="ARBA00022741"/>
    </source>
</evidence>
<evidence type="ECO:0000256" key="9">
    <source>
        <dbReference type="ARBA" id="ARBA00024626"/>
    </source>
</evidence>
<dbReference type="Gene3D" id="3.40.50.720">
    <property type="entry name" value="NAD(P)-binding Rossmann-like Domain"/>
    <property type="match status" value="1"/>
</dbReference>
<comment type="function">
    <text evidence="11">Catalytic subunit of the dimeric E1 enzyme, which activates NEDD8.</text>
</comment>
<dbReference type="PROSITE" id="PS00865">
    <property type="entry name" value="UBIQUITIN_ACTIVAT_2"/>
    <property type="match status" value="1"/>
</dbReference>
<comment type="catalytic activity">
    <reaction evidence="9 11">
        <text>ATP + [NEDD8 protein] + [E1 NEDD8-activating enzyme]-L-cysteine = AMP + diphosphate + [E1 NEDD8-activating enzyme]-S-[NEDD8 protein]-yl-L-cysteine.</text>
        <dbReference type="EC" id="6.2.1.64"/>
    </reaction>
</comment>
<dbReference type="EMBL" id="KQ435944">
    <property type="protein sequence ID" value="KOX68215.1"/>
    <property type="molecule type" value="Genomic_DNA"/>
</dbReference>
<evidence type="ECO:0000256" key="8">
    <source>
        <dbReference type="ARBA" id="ARBA00023624"/>
    </source>
</evidence>